<protein>
    <recommendedName>
        <fullName evidence="7">JmjC domain-containing protein</fullName>
    </recommendedName>
</protein>
<name>A0A074ZIU1_OPIVI</name>
<keyword evidence="5" id="KW-0408">Iron</keyword>
<dbReference type="GeneID" id="20321087"/>
<proteinExistence type="predicted"/>
<comment type="cofactor">
    <cofactor evidence="1">
        <name>Fe(2+)</name>
        <dbReference type="ChEBI" id="CHEBI:29033"/>
    </cofactor>
</comment>
<feature type="domain" description="JmjC" evidence="7">
    <location>
        <begin position="408"/>
        <end position="560"/>
    </location>
</feature>
<dbReference type="AlphaFoldDB" id="A0A074ZIU1"/>
<dbReference type="PANTHER" id="PTHR12461:SF106">
    <property type="entry name" value="BIFUNCTIONAL PEPTIDASE AND ARGINYL-HYDROXYLASE JMJD5"/>
    <property type="match status" value="1"/>
</dbReference>
<evidence type="ECO:0000259" key="7">
    <source>
        <dbReference type="PROSITE" id="PS51184"/>
    </source>
</evidence>
<evidence type="ECO:0000256" key="1">
    <source>
        <dbReference type="ARBA" id="ARBA00001954"/>
    </source>
</evidence>
<dbReference type="GO" id="GO:0046872">
    <property type="term" value="F:metal ion binding"/>
    <property type="evidence" value="ECO:0007669"/>
    <property type="project" value="UniProtKB-KW"/>
</dbReference>
<accession>A0A074ZIU1</accession>
<dbReference type="EMBL" id="KL596769">
    <property type="protein sequence ID" value="KER25672.1"/>
    <property type="molecule type" value="Genomic_DNA"/>
</dbReference>
<dbReference type="PANTHER" id="PTHR12461">
    <property type="entry name" value="HYPOXIA-INDUCIBLE FACTOR 1 ALPHA INHIBITOR-RELATED"/>
    <property type="match status" value="1"/>
</dbReference>
<evidence type="ECO:0000256" key="2">
    <source>
        <dbReference type="ARBA" id="ARBA00004123"/>
    </source>
</evidence>
<gene>
    <name evidence="8" type="ORF">T265_06908</name>
</gene>
<evidence type="ECO:0000256" key="5">
    <source>
        <dbReference type="ARBA" id="ARBA00023004"/>
    </source>
</evidence>
<dbReference type="SMART" id="SM00558">
    <property type="entry name" value="JmjC"/>
    <property type="match status" value="1"/>
</dbReference>
<dbReference type="Gene3D" id="2.60.120.650">
    <property type="entry name" value="Cupin"/>
    <property type="match status" value="1"/>
</dbReference>
<dbReference type="Pfam" id="PF13621">
    <property type="entry name" value="Cupin_8"/>
    <property type="match status" value="1"/>
</dbReference>
<dbReference type="SUPFAM" id="SSF51197">
    <property type="entry name" value="Clavaminate synthase-like"/>
    <property type="match status" value="1"/>
</dbReference>
<dbReference type="CTD" id="20321087"/>
<organism evidence="8 9">
    <name type="scientific">Opisthorchis viverrini</name>
    <name type="common">Southeast Asian liver fluke</name>
    <dbReference type="NCBI Taxonomy" id="6198"/>
    <lineage>
        <taxon>Eukaryota</taxon>
        <taxon>Metazoa</taxon>
        <taxon>Spiralia</taxon>
        <taxon>Lophotrochozoa</taxon>
        <taxon>Platyhelminthes</taxon>
        <taxon>Trematoda</taxon>
        <taxon>Digenea</taxon>
        <taxon>Opisthorchiida</taxon>
        <taxon>Opisthorchiata</taxon>
        <taxon>Opisthorchiidae</taxon>
        <taxon>Opisthorchis</taxon>
    </lineage>
</organism>
<evidence type="ECO:0000256" key="6">
    <source>
        <dbReference type="ARBA" id="ARBA00023242"/>
    </source>
</evidence>
<evidence type="ECO:0000313" key="8">
    <source>
        <dbReference type="EMBL" id="KER25672.1"/>
    </source>
</evidence>
<comment type="subcellular location">
    <subcellularLocation>
        <location evidence="2">Nucleus</location>
    </subcellularLocation>
</comment>
<dbReference type="OrthoDB" id="47172at2759"/>
<dbReference type="STRING" id="6198.A0A074ZIU1"/>
<keyword evidence="3" id="KW-0479">Metal-binding</keyword>
<dbReference type="PROSITE" id="PS51184">
    <property type="entry name" value="JMJC"/>
    <property type="match status" value="1"/>
</dbReference>
<dbReference type="GO" id="GO:0051864">
    <property type="term" value="F:histone H3K36 demethylase activity"/>
    <property type="evidence" value="ECO:0007669"/>
    <property type="project" value="TreeGrafter"/>
</dbReference>
<dbReference type="KEGG" id="ovi:T265_06908"/>
<keyword evidence="6" id="KW-0539">Nucleus</keyword>
<dbReference type="RefSeq" id="XP_009170570.1">
    <property type="nucleotide sequence ID" value="XM_009172306.1"/>
</dbReference>
<evidence type="ECO:0000256" key="3">
    <source>
        <dbReference type="ARBA" id="ARBA00022723"/>
    </source>
</evidence>
<dbReference type="InterPro" id="IPR003347">
    <property type="entry name" value="JmjC_dom"/>
</dbReference>
<evidence type="ECO:0000256" key="4">
    <source>
        <dbReference type="ARBA" id="ARBA00023002"/>
    </source>
</evidence>
<dbReference type="Proteomes" id="UP000054324">
    <property type="component" value="Unassembled WGS sequence"/>
</dbReference>
<reference evidence="8 9" key="1">
    <citation type="submission" date="2013-11" db="EMBL/GenBank/DDBJ databases">
        <title>Opisthorchis viverrini - life in the bile duct.</title>
        <authorList>
            <person name="Young N.D."/>
            <person name="Nagarajan N."/>
            <person name="Lin S.J."/>
            <person name="Korhonen P.K."/>
            <person name="Jex A.R."/>
            <person name="Hall R.S."/>
            <person name="Safavi-Hemami H."/>
            <person name="Kaewkong W."/>
            <person name="Bertrand D."/>
            <person name="Gao S."/>
            <person name="Seet Q."/>
            <person name="Wongkham S."/>
            <person name="Teh B.T."/>
            <person name="Wongkham C."/>
            <person name="Intapan P.M."/>
            <person name="Maleewong W."/>
            <person name="Yang X."/>
            <person name="Hu M."/>
            <person name="Wang Z."/>
            <person name="Hofmann A."/>
            <person name="Sternberg P.W."/>
            <person name="Tan P."/>
            <person name="Wang J."/>
            <person name="Gasser R.B."/>
        </authorList>
    </citation>
    <scope>NUCLEOTIDE SEQUENCE [LARGE SCALE GENOMIC DNA]</scope>
</reference>
<dbReference type="GO" id="GO:0005634">
    <property type="term" value="C:nucleus"/>
    <property type="evidence" value="ECO:0007669"/>
    <property type="project" value="UniProtKB-SubCell"/>
</dbReference>
<keyword evidence="9" id="KW-1185">Reference proteome</keyword>
<sequence>MWLPTDVSGVRVVSFCPDRLIRLSNKSWLYSSEASVLKTDVMLSMMMMIMMLTEPGENRSVVRIRPLSLDFLCLGLGNLAVSQSSCFLQVALGLIHASVFYLWQSTGLLDAKSRLDVSFKSFSDVSQTSPTPTDFLQLLSPYKSDLGPLVFEDFSELLTQYEFQECSVDEFREQSRFILEYVWEKLHTGHWKDVPLCWRTVYAAVRLVRALYVIARLKPSFPSDMQSMYLQRALEDLDYSLLMGHPVFEGLAAELAAVVHRGLSNLHGEHSLPNEDSPMIACPMAGFPSVNPNLCPLNRVFRPSMEKFLALMRVGQPFILTGAMTHWPACQSGSPHAWTVNYWRRCFGYRIVPVEIGRKYTDESWGQELMSITRFIDQFVSTSSDSCDTKSQTPNPPIGYLAQHQLFLQIPELGYDVHTPDYCMVSGNESSDVSDVDINVWFGPANTVSPLHHDSDRANLLTQVNGYKYVVLFTASETPLVYPHPEKMLSNTSQVDVEHPDLANFPQFALAQGFHGILGPGEMVFIPPRCWHYVRSLTTSFSVNFWWNVIDSLIPPWPHD</sequence>
<dbReference type="InterPro" id="IPR041667">
    <property type="entry name" value="Cupin_8"/>
</dbReference>
<evidence type="ECO:0000313" key="9">
    <source>
        <dbReference type="Proteomes" id="UP000054324"/>
    </source>
</evidence>
<keyword evidence="4" id="KW-0560">Oxidoreductase</keyword>